<dbReference type="InterPro" id="IPR015421">
    <property type="entry name" value="PyrdxlP-dep_Trfase_major"/>
</dbReference>
<dbReference type="PANTHER" id="PTHR43586:SF21">
    <property type="entry name" value="PYRIDOXAL PHOSPHATE (PLP)-DEPENDENT ASPARTATE AMINOTRANSFERASE SUPERFAMILY"/>
    <property type="match status" value="1"/>
</dbReference>
<comment type="caution">
    <text evidence="2">The sequence shown here is derived from an EMBL/GenBank/DDBJ whole genome shotgun (WGS) entry which is preliminary data.</text>
</comment>
<evidence type="ECO:0000313" key="2">
    <source>
        <dbReference type="EMBL" id="MFC4829993.1"/>
    </source>
</evidence>
<dbReference type="EMBL" id="JBHSJC010000002">
    <property type="protein sequence ID" value="MFC4829993.1"/>
    <property type="molecule type" value="Genomic_DNA"/>
</dbReference>
<name>A0ABV9R9N9_9MICO</name>
<evidence type="ECO:0000259" key="1">
    <source>
        <dbReference type="Pfam" id="PF00266"/>
    </source>
</evidence>
<dbReference type="Proteomes" id="UP001595960">
    <property type="component" value="Unassembled WGS sequence"/>
</dbReference>
<organism evidence="2 3">
    <name type="scientific">Agromyces aurantiacus</name>
    <dbReference type="NCBI Taxonomy" id="165814"/>
    <lineage>
        <taxon>Bacteria</taxon>
        <taxon>Bacillati</taxon>
        <taxon>Actinomycetota</taxon>
        <taxon>Actinomycetes</taxon>
        <taxon>Micrococcales</taxon>
        <taxon>Microbacteriaceae</taxon>
        <taxon>Agromyces</taxon>
    </lineage>
</organism>
<keyword evidence="2" id="KW-0032">Aminotransferase</keyword>
<dbReference type="Gene3D" id="3.90.1150.10">
    <property type="entry name" value="Aspartate Aminotransferase, domain 1"/>
    <property type="match status" value="1"/>
</dbReference>
<dbReference type="Gene3D" id="3.40.640.10">
    <property type="entry name" value="Type I PLP-dependent aspartate aminotransferase-like (Major domain)"/>
    <property type="match status" value="1"/>
</dbReference>
<dbReference type="PANTHER" id="PTHR43586">
    <property type="entry name" value="CYSTEINE DESULFURASE"/>
    <property type="match status" value="1"/>
</dbReference>
<dbReference type="RefSeq" id="WP_204394956.1">
    <property type="nucleotide sequence ID" value="NZ_JAFBBW010000001.1"/>
</dbReference>
<dbReference type="GO" id="GO:0008483">
    <property type="term" value="F:transaminase activity"/>
    <property type="evidence" value="ECO:0007669"/>
    <property type="project" value="UniProtKB-KW"/>
</dbReference>
<gene>
    <name evidence="2" type="ORF">ACFPER_14395</name>
</gene>
<keyword evidence="2" id="KW-0808">Transferase</keyword>
<dbReference type="InterPro" id="IPR015424">
    <property type="entry name" value="PyrdxlP-dep_Trfase"/>
</dbReference>
<dbReference type="Pfam" id="PF00266">
    <property type="entry name" value="Aminotran_5"/>
    <property type="match status" value="1"/>
</dbReference>
<evidence type="ECO:0000313" key="3">
    <source>
        <dbReference type="Proteomes" id="UP001595960"/>
    </source>
</evidence>
<accession>A0ABV9R9N9</accession>
<reference evidence="3" key="1">
    <citation type="journal article" date="2019" name="Int. J. Syst. Evol. Microbiol.">
        <title>The Global Catalogue of Microorganisms (GCM) 10K type strain sequencing project: providing services to taxonomists for standard genome sequencing and annotation.</title>
        <authorList>
            <consortium name="The Broad Institute Genomics Platform"/>
            <consortium name="The Broad Institute Genome Sequencing Center for Infectious Disease"/>
            <person name="Wu L."/>
            <person name="Ma J."/>
        </authorList>
    </citation>
    <scope>NUCLEOTIDE SEQUENCE [LARGE SCALE GENOMIC DNA]</scope>
    <source>
        <strain evidence="3">CGMCC 1.12192</strain>
    </source>
</reference>
<protein>
    <submittedName>
        <fullName evidence="2">Aminotransferase class V-fold PLP-dependent enzyme</fullName>
    </submittedName>
</protein>
<sequence>MPRTDSSGLDVRSAAHPRFTAGRGYLAACTLGLPATATIEAVERDLERWRTGRASAADYTAVVERARAHAAALLGTTADRVAVGSQVSPFVALAAASAPRGAEVVCVDGDFSSVVAPFLARGDLRVRHAPLDALADAIGPSTWLVAFSLVQSATGEVADAASVIAAARDAGALVLVDTTQATGWMPTDDLDADLVVCHAYKWLSAPRGAAFLAVSDRAIAEIMPLTAGWYSGEDPWVSCYGPGLHLAAGARRFDVSPAWHAWAGAEAALDVAASLDMPSVRTHDLALADAFRERIGLPAAASAIVSWPDPEGCDLAALTAAGITASGRAGRARVAFHLWNDPEDVDRAARALGR</sequence>
<keyword evidence="3" id="KW-1185">Reference proteome</keyword>
<proteinExistence type="predicted"/>
<dbReference type="SUPFAM" id="SSF53383">
    <property type="entry name" value="PLP-dependent transferases"/>
    <property type="match status" value="1"/>
</dbReference>
<dbReference type="InterPro" id="IPR015422">
    <property type="entry name" value="PyrdxlP-dep_Trfase_small"/>
</dbReference>
<feature type="domain" description="Aminotransferase class V" evidence="1">
    <location>
        <begin position="56"/>
        <end position="295"/>
    </location>
</feature>
<dbReference type="InterPro" id="IPR000192">
    <property type="entry name" value="Aminotrans_V_dom"/>
</dbReference>